<dbReference type="FunFam" id="2.60.40.420:FF:000003">
    <property type="entry name" value="Blue copper"/>
    <property type="match status" value="1"/>
</dbReference>
<sequence>MGRGCIVVVVVALLSLLVQGMEGTTWKVGDSKGWQLSVDYLQWTQGKVFEVGDFLLFTYNKSTENVLEVSAADYASCTTIGPIATYSDGNTTVLLENYTTRFFISGIPGHCLASMTLQIHVGSPSPTPSPSPSPPSPEPTSSPFSPVTIDSPSVSPPSPQQQGSSPPPALPSSARQSLNWQRLAALMATCLGATLVI</sequence>
<feature type="region of interest" description="Disordered" evidence="3">
    <location>
        <begin position="122"/>
        <end position="175"/>
    </location>
</feature>
<keyword evidence="2" id="KW-0325">Glycoprotein</keyword>
<dbReference type="AlphaFoldDB" id="A0A9D4ZMS9"/>
<organism evidence="6 7">
    <name type="scientific">Adiantum capillus-veneris</name>
    <name type="common">Maidenhair fern</name>
    <dbReference type="NCBI Taxonomy" id="13818"/>
    <lineage>
        <taxon>Eukaryota</taxon>
        <taxon>Viridiplantae</taxon>
        <taxon>Streptophyta</taxon>
        <taxon>Embryophyta</taxon>
        <taxon>Tracheophyta</taxon>
        <taxon>Polypodiopsida</taxon>
        <taxon>Polypodiidae</taxon>
        <taxon>Polypodiales</taxon>
        <taxon>Pteridineae</taxon>
        <taxon>Pteridaceae</taxon>
        <taxon>Vittarioideae</taxon>
        <taxon>Adiantum</taxon>
    </lineage>
</organism>
<dbReference type="GO" id="GO:0005886">
    <property type="term" value="C:plasma membrane"/>
    <property type="evidence" value="ECO:0007669"/>
    <property type="project" value="TreeGrafter"/>
</dbReference>
<feature type="domain" description="Phytocyanin" evidence="5">
    <location>
        <begin position="24"/>
        <end position="123"/>
    </location>
</feature>
<accession>A0A9D4ZMS9</accession>
<feature type="chain" id="PRO_5038680028" description="Phytocyanin domain-containing protein" evidence="4">
    <location>
        <begin position="21"/>
        <end position="197"/>
    </location>
</feature>
<dbReference type="PROSITE" id="PS51485">
    <property type="entry name" value="PHYTOCYANIN"/>
    <property type="match status" value="1"/>
</dbReference>
<dbReference type="CDD" id="cd04216">
    <property type="entry name" value="Phytocyanin"/>
    <property type="match status" value="1"/>
</dbReference>
<gene>
    <name evidence="6" type="ORF">GOP47_0004956</name>
</gene>
<feature type="signal peptide" evidence="4">
    <location>
        <begin position="1"/>
        <end position="20"/>
    </location>
</feature>
<evidence type="ECO:0000259" key="5">
    <source>
        <dbReference type="PROSITE" id="PS51485"/>
    </source>
</evidence>
<dbReference type="Pfam" id="PF02298">
    <property type="entry name" value="Cu_bind_like"/>
    <property type="match status" value="1"/>
</dbReference>
<evidence type="ECO:0000313" key="6">
    <source>
        <dbReference type="EMBL" id="KAI5079477.1"/>
    </source>
</evidence>
<dbReference type="OrthoDB" id="1934652at2759"/>
<dbReference type="InterPro" id="IPR003245">
    <property type="entry name" value="Phytocyanin_dom"/>
</dbReference>
<keyword evidence="4" id="KW-0732">Signal</keyword>
<evidence type="ECO:0000256" key="4">
    <source>
        <dbReference type="SAM" id="SignalP"/>
    </source>
</evidence>
<feature type="compositionally biased region" description="Pro residues" evidence="3">
    <location>
        <begin position="154"/>
        <end position="170"/>
    </location>
</feature>
<dbReference type="InterPro" id="IPR039391">
    <property type="entry name" value="Phytocyanin-like"/>
</dbReference>
<dbReference type="SUPFAM" id="SSF49503">
    <property type="entry name" value="Cupredoxins"/>
    <property type="match status" value="1"/>
</dbReference>
<comment type="caution">
    <text evidence="6">The sequence shown here is derived from an EMBL/GenBank/DDBJ whole genome shotgun (WGS) entry which is preliminary data.</text>
</comment>
<dbReference type="Gene3D" id="2.60.40.420">
    <property type="entry name" value="Cupredoxins - blue copper proteins"/>
    <property type="match status" value="1"/>
</dbReference>
<keyword evidence="1" id="KW-0479">Metal-binding</keyword>
<dbReference type="InterPro" id="IPR008972">
    <property type="entry name" value="Cupredoxin"/>
</dbReference>
<reference evidence="6 7" key="1">
    <citation type="submission" date="2021-01" db="EMBL/GenBank/DDBJ databases">
        <title>Adiantum capillus-veneris genome.</title>
        <authorList>
            <person name="Fang Y."/>
            <person name="Liao Q."/>
        </authorList>
    </citation>
    <scope>NUCLEOTIDE SEQUENCE [LARGE SCALE GENOMIC DNA]</scope>
    <source>
        <strain evidence="6">H3</strain>
        <tissue evidence="6">Leaf</tissue>
    </source>
</reference>
<dbReference type="Proteomes" id="UP000886520">
    <property type="component" value="Chromosome 5"/>
</dbReference>
<dbReference type="PANTHER" id="PTHR33021:SF339">
    <property type="entry name" value="OS07G0570600 PROTEIN"/>
    <property type="match status" value="1"/>
</dbReference>
<name>A0A9D4ZMS9_ADICA</name>
<keyword evidence="7" id="KW-1185">Reference proteome</keyword>
<feature type="compositionally biased region" description="Pro residues" evidence="3">
    <location>
        <begin position="125"/>
        <end position="140"/>
    </location>
</feature>
<dbReference type="GO" id="GO:0046872">
    <property type="term" value="F:metal ion binding"/>
    <property type="evidence" value="ECO:0007669"/>
    <property type="project" value="UniProtKB-KW"/>
</dbReference>
<evidence type="ECO:0000256" key="1">
    <source>
        <dbReference type="ARBA" id="ARBA00022723"/>
    </source>
</evidence>
<dbReference type="GO" id="GO:0009055">
    <property type="term" value="F:electron transfer activity"/>
    <property type="evidence" value="ECO:0007669"/>
    <property type="project" value="InterPro"/>
</dbReference>
<protein>
    <recommendedName>
        <fullName evidence="5">Phytocyanin domain-containing protein</fullName>
    </recommendedName>
</protein>
<proteinExistence type="predicted"/>
<evidence type="ECO:0000313" key="7">
    <source>
        <dbReference type="Proteomes" id="UP000886520"/>
    </source>
</evidence>
<evidence type="ECO:0000256" key="3">
    <source>
        <dbReference type="SAM" id="MobiDB-lite"/>
    </source>
</evidence>
<dbReference type="EMBL" id="JABFUD020000005">
    <property type="protein sequence ID" value="KAI5079477.1"/>
    <property type="molecule type" value="Genomic_DNA"/>
</dbReference>
<evidence type="ECO:0000256" key="2">
    <source>
        <dbReference type="ARBA" id="ARBA00023180"/>
    </source>
</evidence>
<dbReference type="PANTHER" id="PTHR33021">
    <property type="entry name" value="BLUE COPPER PROTEIN"/>
    <property type="match status" value="1"/>
</dbReference>